<dbReference type="AlphaFoldDB" id="F0H5J8"/>
<dbReference type="Proteomes" id="UP000003155">
    <property type="component" value="Unassembled WGS sequence"/>
</dbReference>
<evidence type="ECO:0000313" key="3">
    <source>
        <dbReference type="Proteomes" id="UP000003155"/>
    </source>
</evidence>
<accession>F0H5J8</accession>
<feature type="compositionally biased region" description="Polar residues" evidence="1">
    <location>
        <begin position="29"/>
        <end position="40"/>
    </location>
</feature>
<reference evidence="2 3" key="1">
    <citation type="submission" date="2011-02" db="EMBL/GenBank/DDBJ databases">
        <authorList>
            <person name="Durkin A.S."/>
            <person name="Madupu R."/>
            <person name="Torralba M."/>
            <person name="Gillis M."/>
            <person name="Methe B."/>
            <person name="Sutton G."/>
            <person name="Nelson K.E."/>
        </authorList>
    </citation>
    <scope>NUCLEOTIDE SEQUENCE [LARGE SCALE GENOMIC DNA]</scope>
    <source>
        <strain evidence="2 3">CRIS 18C-A</strain>
    </source>
</reference>
<sequence length="40" mass="4462">MCPAGSWNFPISSSGTEAHLSKRYHPEAENTTYSTDYDIP</sequence>
<name>F0H5J8_9BACT</name>
<proteinExistence type="predicted"/>
<evidence type="ECO:0000256" key="1">
    <source>
        <dbReference type="SAM" id="MobiDB-lite"/>
    </source>
</evidence>
<keyword evidence="3" id="KW-1185">Reference proteome</keyword>
<protein>
    <submittedName>
        <fullName evidence="2">Uncharacterized protein</fullName>
    </submittedName>
</protein>
<gene>
    <name evidence="2" type="ORF">HMPREF9303_0285</name>
</gene>
<dbReference type="EMBL" id="AEXO01000032">
    <property type="protein sequence ID" value="EGC86880.1"/>
    <property type="molecule type" value="Genomic_DNA"/>
</dbReference>
<organism evidence="2 3">
    <name type="scientific">Prevotella denticola CRIS 18C-A</name>
    <dbReference type="NCBI Taxonomy" id="944557"/>
    <lineage>
        <taxon>Bacteria</taxon>
        <taxon>Pseudomonadati</taxon>
        <taxon>Bacteroidota</taxon>
        <taxon>Bacteroidia</taxon>
        <taxon>Bacteroidales</taxon>
        <taxon>Prevotellaceae</taxon>
        <taxon>Prevotella</taxon>
    </lineage>
</organism>
<comment type="caution">
    <text evidence="2">The sequence shown here is derived from an EMBL/GenBank/DDBJ whole genome shotgun (WGS) entry which is preliminary data.</text>
</comment>
<feature type="region of interest" description="Disordered" evidence="1">
    <location>
        <begin position="1"/>
        <end position="40"/>
    </location>
</feature>
<evidence type="ECO:0000313" key="2">
    <source>
        <dbReference type="EMBL" id="EGC86880.1"/>
    </source>
</evidence>